<comment type="caution">
    <text evidence="1">The sequence shown here is derived from an EMBL/GenBank/DDBJ whole genome shotgun (WGS) entry which is preliminary data.</text>
</comment>
<organism evidence="1 2">
    <name type="scientific">Rhamnella rubrinervis</name>
    <dbReference type="NCBI Taxonomy" id="2594499"/>
    <lineage>
        <taxon>Eukaryota</taxon>
        <taxon>Viridiplantae</taxon>
        <taxon>Streptophyta</taxon>
        <taxon>Embryophyta</taxon>
        <taxon>Tracheophyta</taxon>
        <taxon>Spermatophyta</taxon>
        <taxon>Magnoliopsida</taxon>
        <taxon>eudicotyledons</taxon>
        <taxon>Gunneridae</taxon>
        <taxon>Pentapetalae</taxon>
        <taxon>rosids</taxon>
        <taxon>fabids</taxon>
        <taxon>Rosales</taxon>
        <taxon>Rhamnaceae</taxon>
        <taxon>rhamnoid group</taxon>
        <taxon>Rhamneae</taxon>
        <taxon>Rhamnella</taxon>
    </lineage>
</organism>
<proteinExistence type="predicted"/>
<evidence type="ECO:0000313" key="1">
    <source>
        <dbReference type="EMBL" id="KAF3452002.1"/>
    </source>
</evidence>
<dbReference type="EMBL" id="VOIH02000003">
    <property type="protein sequence ID" value="KAF3452002.1"/>
    <property type="molecule type" value="Genomic_DNA"/>
</dbReference>
<gene>
    <name evidence="1" type="ORF">FNV43_RR08098</name>
</gene>
<name>A0A8K0MMY7_9ROSA</name>
<dbReference type="AlphaFoldDB" id="A0A8K0MMY7"/>
<keyword evidence="2" id="KW-1185">Reference proteome</keyword>
<sequence length="157" mass="18480">MVVLTSICSSVIGKLFSHPTWIPNNEEERRFIEKVDNVEWDFESTEVDIQLSVVQRNVISLIDDMKELVRPKLVSELVDWAMKVDNYRRPYRMWLEERNDTSAPDFGRQQIIMNLQQITKLGYTAEDIIFAHMRNIKQQGHVTLLLSHCCPFMRLTP</sequence>
<reference evidence="1" key="1">
    <citation type="submission" date="2020-03" db="EMBL/GenBank/DDBJ databases">
        <title>A high-quality chromosome-level genome assembly of a woody plant with both climbing and erect habits, Rhamnella rubrinervis.</title>
        <authorList>
            <person name="Lu Z."/>
            <person name="Yang Y."/>
            <person name="Zhu X."/>
            <person name="Sun Y."/>
        </authorList>
    </citation>
    <scope>NUCLEOTIDE SEQUENCE</scope>
    <source>
        <strain evidence="1">BYM</strain>
        <tissue evidence="1">Leaf</tissue>
    </source>
</reference>
<evidence type="ECO:0000313" key="2">
    <source>
        <dbReference type="Proteomes" id="UP000796880"/>
    </source>
</evidence>
<dbReference type="Proteomes" id="UP000796880">
    <property type="component" value="Unassembled WGS sequence"/>
</dbReference>
<protein>
    <submittedName>
        <fullName evidence="1">Uncharacterized protein</fullName>
    </submittedName>
</protein>
<accession>A0A8K0MMY7</accession>